<proteinExistence type="predicted"/>
<dbReference type="PROSITE" id="PS50088">
    <property type="entry name" value="ANK_REPEAT"/>
    <property type="match status" value="2"/>
</dbReference>
<feature type="repeat" description="ANK" evidence="3">
    <location>
        <begin position="746"/>
        <end position="778"/>
    </location>
</feature>
<dbReference type="AlphaFoldDB" id="A0A0U5GRM1"/>
<evidence type="ECO:0000313" key="6">
    <source>
        <dbReference type="EMBL" id="CEL03476.1"/>
    </source>
</evidence>
<dbReference type="SUPFAM" id="SSF48403">
    <property type="entry name" value="Ankyrin repeat"/>
    <property type="match status" value="1"/>
</dbReference>
<dbReference type="PANTHER" id="PTHR24198:SF165">
    <property type="entry name" value="ANKYRIN REPEAT-CONTAINING PROTEIN-RELATED"/>
    <property type="match status" value="1"/>
</dbReference>
<keyword evidence="4" id="KW-0472">Membrane</keyword>
<organism evidence="6 7">
    <name type="scientific">Aspergillus calidoustus</name>
    <dbReference type="NCBI Taxonomy" id="454130"/>
    <lineage>
        <taxon>Eukaryota</taxon>
        <taxon>Fungi</taxon>
        <taxon>Dikarya</taxon>
        <taxon>Ascomycota</taxon>
        <taxon>Pezizomycotina</taxon>
        <taxon>Eurotiomycetes</taxon>
        <taxon>Eurotiomycetidae</taxon>
        <taxon>Eurotiales</taxon>
        <taxon>Aspergillaceae</taxon>
        <taxon>Aspergillus</taxon>
        <taxon>Aspergillus subgen. Nidulantes</taxon>
    </lineage>
</organism>
<feature type="transmembrane region" description="Helical" evidence="4">
    <location>
        <begin position="234"/>
        <end position="253"/>
    </location>
</feature>
<keyword evidence="7" id="KW-1185">Reference proteome</keyword>
<evidence type="ECO:0000313" key="7">
    <source>
        <dbReference type="Proteomes" id="UP000054771"/>
    </source>
</evidence>
<dbReference type="InterPro" id="IPR036770">
    <property type="entry name" value="Ankyrin_rpt-contain_sf"/>
</dbReference>
<keyword evidence="5" id="KW-0732">Signal</keyword>
<keyword evidence="4" id="KW-1133">Transmembrane helix</keyword>
<keyword evidence="4" id="KW-0812">Transmembrane</keyword>
<dbReference type="Pfam" id="PF12796">
    <property type="entry name" value="Ank_2"/>
    <property type="match status" value="2"/>
</dbReference>
<reference evidence="7" key="1">
    <citation type="journal article" date="2016" name="Genome Announc.">
        <title>Draft genome sequences of fungus Aspergillus calidoustus.</title>
        <authorList>
            <person name="Horn F."/>
            <person name="Linde J."/>
            <person name="Mattern D.J."/>
            <person name="Walther G."/>
            <person name="Guthke R."/>
            <person name="Scherlach K."/>
            <person name="Martin K."/>
            <person name="Brakhage A.A."/>
            <person name="Petzke L."/>
            <person name="Valiante V."/>
        </authorList>
    </citation>
    <scope>NUCLEOTIDE SEQUENCE [LARGE SCALE GENOMIC DNA]</scope>
    <source>
        <strain evidence="7">SF006504</strain>
    </source>
</reference>
<dbReference type="OrthoDB" id="7464126at2759"/>
<evidence type="ECO:0000256" key="2">
    <source>
        <dbReference type="ARBA" id="ARBA00023043"/>
    </source>
</evidence>
<gene>
    <name evidence="6" type="ORF">ASPCAL04630</name>
</gene>
<accession>A0A0U5GRM1</accession>
<dbReference type="STRING" id="454130.A0A0U5GRM1"/>
<dbReference type="PRINTS" id="PR01415">
    <property type="entry name" value="ANKYRIN"/>
</dbReference>
<feature type="transmembrane region" description="Helical" evidence="4">
    <location>
        <begin position="57"/>
        <end position="78"/>
    </location>
</feature>
<feature type="repeat" description="ANK" evidence="3">
    <location>
        <begin position="812"/>
        <end position="844"/>
    </location>
</feature>
<evidence type="ECO:0000256" key="1">
    <source>
        <dbReference type="ARBA" id="ARBA00022737"/>
    </source>
</evidence>
<protein>
    <submittedName>
        <fullName evidence="6">Uncharacterized protein</fullName>
    </submittedName>
</protein>
<dbReference type="Proteomes" id="UP000054771">
    <property type="component" value="Unassembled WGS sequence"/>
</dbReference>
<feature type="chain" id="PRO_5006858147" evidence="5">
    <location>
        <begin position="18"/>
        <end position="898"/>
    </location>
</feature>
<sequence length="898" mass="97781">MASLAIVICAFLPGAAGFGWDDFTNNLATDLAPIITLFGEQVTKQYLSESLSIWDNIIFAMAPMGLLTAVVSAIRVCGSPSLKAFVGRAQESPGTAEIELLSCTSDTTGELWNDGGIARVFGKPQILEIVRLTDPKPADYEDSAGIFLFAEGVDKTWKRVSGNPDSLERAEHRSPNLSLNIGIKKPHRLLLYGVAVLGSCLQVGVLVFAGLTAYRFPNRFLRDGAPAERYSFPMMVTGTLLVCLGMFLCAYIIERSTNEVHYERVKRVNSSLYWIQPGGQKIGDQVFGSFLAVGEGPRFDRYITSSRAKTTASYRAAMLWGGVISTTVGFIVQFLGLRAMHSSVILVQLGSTLIMAIARAGLRAQRIKPEANMLKKVRDTQGHELDFLAMKFEGVLFVVVRPGTGELSKVRPDVVLSESVRAIKARIRLARLTSVKAGIDWSDLAIRVIALQLKAAIERVMEVLALDWEIGQPERVNYFWTISLRSNLSAEPSIFCLHVRKGRNALWIADAAELEAVIGIWTLTLMRTKAVHQLPGHSVQHVRGIVMHPGTAMTVYDSWIQRDVDPDSSLAPPRFGDPDSSLAPPRFGISGAYLYFGMHALQAIESRSSTECLWFPSDHSIPVLCAQDIFTSLISCALSRVHRLGGITELRRQASDENPFIFENERLEEIAAIVESSGLGTRSDAYLCLVPLLEQVSKMPSIDILRDGLQAADRQQGLYWASDIGYESAVSLLLQGGAAVNLPNDQGLCPLHLAARKGHTDVLRALVRNGAAVDKLARGRRNALYMAAANGFQGALSYLLESGADKRRTYRGGLTVLHVAARGGHVEAVKLLLDADVDIEQQDSRGGRALTWAISSKSSAVVDVLLAKGASVDFPFQSQVSMCCIVITPTVTAKAPPS</sequence>
<dbReference type="SMART" id="SM00248">
    <property type="entry name" value="ANK"/>
    <property type="match status" value="5"/>
</dbReference>
<dbReference type="Gene3D" id="1.25.40.20">
    <property type="entry name" value="Ankyrin repeat-containing domain"/>
    <property type="match status" value="1"/>
</dbReference>
<dbReference type="OMA" id="WHENGIA"/>
<keyword evidence="1" id="KW-0677">Repeat</keyword>
<dbReference type="InterPro" id="IPR002110">
    <property type="entry name" value="Ankyrin_rpt"/>
</dbReference>
<dbReference type="PANTHER" id="PTHR24198">
    <property type="entry name" value="ANKYRIN REPEAT AND PROTEIN KINASE DOMAIN-CONTAINING PROTEIN"/>
    <property type="match status" value="1"/>
</dbReference>
<feature type="signal peptide" evidence="5">
    <location>
        <begin position="1"/>
        <end position="17"/>
    </location>
</feature>
<evidence type="ECO:0000256" key="5">
    <source>
        <dbReference type="SAM" id="SignalP"/>
    </source>
</evidence>
<feature type="transmembrane region" description="Helical" evidence="4">
    <location>
        <begin position="189"/>
        <end position="214"/>
    </location>
</feature>
<keyword evidence="2 3" id="KW-0040">ANK repeat</keyword>
<evidence type="ECO:0000256" key="3">
    <source>
        <dbReference type="PROSITE-ProRule" id="PRU00023"/>
    </source>
</evidence>
<name>A0A0U5GRM1_ASPCI</name>
<evidence type="ECO:0000256" key="4">
    <source>
        <dbReference type="SAM" id="Phobius"/>
    </source>
</evidence>
<feature type="transmembrane region" description="Helical" evidence="4">
    <location>
        <begin position="317"/>
        <end position="337"/>
    </location>
</feature>
<dbReference type="PROSITE" id="PS50297">
    <property type="entry name" value="ANK_REP_REGION"/>
    <property type="match status" value="2"/>
</dbReference>
<dbReference type="EMBL" id="CDMC01000003">
    <property type="protein sequence ID" value="CEL03476.1"/>
    <property type="molecule type" value="Genomic_DNA"/>
</dbReference>